<name>A0ABU7L6P4_9NOCA</name>
<protein>
    <submittedName>
        <fullName evidence="2">Alpha/beta hydrolase</fullName>
    </submittedName>
</protein>
<dbReference type="Proteomes" id="UP001336020">
    <property type="component" value="Unassembled WGS sequence"/>
</dbReference>
<keyword evidence="2" id="KW-0378">Hydrolase</keyword>
<dbReference type="RefSeq" id="WP_330132454.1">
    <property type="nucleotide sequence ID" value="NZ_JAUTXY010000002.1"/>
</dbReference>
<accession>A0ABU7L6P4</accession>
<organism evidence="2 3">
    <name type="scientific">Rhodococcus artemisiae</name>
    <dbReference type="NCBI Taxonomy" id="714159"/>
    <lineage>
        <taxon>Bacteria</taxon>
        <taxon>Bacillati</taxon>
        <taxon>Actinomycetota</taxon>
        <taxon>Actinomycetes</taxon>
        <taxon>Mycobacteriales</taxon>
        <taxon>Nocardiaceae</taxon>
        <taxon>Rhodococcus</taxon>
    </lineage>
</organism>
<dbReference type="Gene3D" id="3.40.50.1820">
    <property type="entry name" value="alpha/beta hydrolase"/>
    <property type="match status" value="1"/>
</dbReference>
<evidence type="ECO:0000313" key="2">
    <source>
        <dbReference type="EMBL" id="MEE2057204.1"/>
    </source>
</evidence>
<sequence length="274" mass="30062">MECHSAHTIASAEIEVVGCPIHYSIHGVGQRPIVLVHGFGAHQMWWHRVVPLLSDEFSVITVDLSGNGRSGLRSAYNPEIHAQELAAVARSVGAGPALVVGHSMGGRSSVVAAAAEPALFGGLVVLDTGFRTAVRKDDAQRTVRPQRMYRTYEEIRERFRLEPPQPALPKDVIDPVAAYAVHQTANGWTWRADLRPPSFSDTAVNEAWRAVRCPVAYAYGTLSTAPVIESLPVLRGWQPDIDIRPMAGAHHHLPLERPDECADVIRTVAARMRW</sequence>
<dbReference type="InterPro" id="IPR000073">
    <property type="entry name" value="AB_hydrolase_1"/>
</dbReference>
<dbReference type="GO" id="GO:0016787">
    <property type="term" value="F:hydrolase activity"/>
    <property type="evidence" value="ECO:0007669"/>
    <property type="project" value="UniProtKB-KW"/>
</dbReference>
<dbReference type="Pfam" id="PF12697">
    <property type="entry name" value="Abhydrolase_6"/>
    <property type="match status" value="1"/>
</dbReference>
<proteinExistence type="predicted"/>
<reference evidence="2 3" key="1">
    <citation type="submission" date="2023-07" db="EMBL/GenBank/DDBJ databases">
        <authorList>
            <person name="Girao M."/>
            <person name="Carvalho M.F."/>
        </authorList>
    </citation>
    <scope>NUCLEOTIDE SEQUENCE [LARGE SCALE GENOMIC DNA]</scope>
    <source>
        <strain evidence="2 3">YIM65754</strain>
    </source>
</reference>
<dbReference type="InterPro" id="IPR029058">
    <property type="entry name" value="AB_hydrolase_fold"/>
</dbReference>
<evidence type="ECO:0000313" key="3">
    <source>
        <dbReference type="Proteomes" id="UP001336020"/>
    </source>
</evidence>
<gene>
    <name evidence="2" type="ORF">Q7514_06645</name>
</gene>
<dbReference type="PANTHER" id="PTHR46438">
    <property type="entry name" value="ALPHA/BETA-HYDROLASES SUPERFAMILY PROTEIN"/>
    <property type="match status" value="1"/>
</dbReference>
<keyword evidence="3" id="KW-1185">Reference proteome</keyword>
<dbReference type="SUPFAM" id="SSF53474">
    <property type="entry name" value="alpha/beta-Hydrolases"/>
    <property type="match status" value="1"/>
</dbReference>
<dbReference type="EMBL" id="JAUTXY010000002">
    <property type="protein sequence ID" value="MEE2057204.1"/>
    <property type="molecule type" value="Genomic_DNA"/>
</dbReference>
<comment type="caution">
    <text evidence="2">The sequence shown here is derived from an EMBL/GenBank/DDBJ whole genome shotgun (WGS) entry which is preliminary data.</text>
</comment>
<evidence type="ECO:0000259" key="1">
    <source>
        <dbReference type="Pfam" id="PF12697"/>
    </source>
</evidence>
<feature type="domain" description="AB hydrolase-1" evidence="1">
    <location>
        <begin position="33"/>
        <end position="264"/>
    </location>
</feature>